<comment type="similarity">
    <text evidence="10 11">Belongs to the TonB-dependent receptor family.</text>
</comment>
<evidence type="ECO:0000313" key="15">
    <source>
        <dbReference type="EMBL" id="EEW96998.1"/>
    </source>
</evidence>
<dbReference type="Pfam" id="PF00593">
    <property type="entry name" value="TonB_dep_Rec_b-barrel"/>
    <property type="match status" value="1"/>
</dbReference>
<dbReference type="InterPro" id="IPR012910">
    <property type="entry name" value="Plug_dom"/>
</dbReference>
<dbReference type="GeneID" id="78277673"/>
<comment type="subcellular location">
    <subcellularLocation>
        <location evidence="1 10">Cell outer membrane</location>
        <topology evidence="1 10">Multi-pass membrane protein</topology>
    </subcellularLocation>
</comment>
<keyword evidence="9 10" id="KW-0998">Cell outer membrane</keyword>
<dbReference type="Gene3D" id="2.170.130.10">
    <property type="entry name" value="TonB-dependent receptor, plug domain"/>
    <property type="match status" value="1"/>
</dbReference>
<evidence type="ECO:0000256" key="3">
    <source>
        <dbReference type="ARBA" id="ARBA00022452"/>
    </source>
</evidence>
<dbReference type="AlphaFoldDB" id="C9LN62"/>
<evidence type="ECO:0000259" key="13">
    <source>
        <dbReference type="Pfam" id="PF00593"/>
    </source>
</evidence>
<evidence type="ECO:0000256" key="1">
    <source>
        <dbReference type="ARBA" id="ARBA00004571"/>
    </source>
</evidence>
<keyword evidence="16" id="KW-1185">Reference proteome</keyword>
<feature type="chain" id="PRO_5002998476" evidence="12">
    <location>
        <begin position="22"/>
        <end position="668"/>
    </location>
</feature>
<feature type="signal peptide" evidence="12">
    <location>
        <begin position="1"/>
        <end position="21"/>
    </location>
</feature>
<evidence type="ECO:0000259" key="14">
    <source>
        <dbReference type="Pfam" id="PF07715"/>
    </source>
</evidence>
<evidence type="ECO:0000256" key="2">
    <source>
        <dbReference type="ARBA" id="ARBA00022448"/>
    </source>
</evidence>
<reference evidence="15" key="1">
    <citation type="submission" date="2009-09" db="EMBL/GenBank/DDBJ databases">
        <authorList>
            <person name="Weinstock G."/>
            <person name="Sodergren E."/>
            <person name="Clifton S."/>
            <person name="Fulton L."/>
            <person name="Fulton B."/>
            <person name="Courtney L."/>
            <person name="Fronick C."/>
            <person name="Harrison M."/>
            <person name="Strong C."/>
            <person name="Farmer C."/>
            <person name="Delahaunty K."/>
            <person name="Markovic C."/>
            <person name="Hall O."/>
            <person name="Minx P."/>
            <person name="Tomlinson C."/>
            <person name="Mitreva M."/>
            <person name="Nelson J."/>
            <person name="Hou S."/>
            <person name="Wollam A."/>
            <person name="Pepin K.H."/>
            <person name="Johnson M."/>
            <person name="Bhonagiri V."/>
            <person name="Nash W.E."/>
            <person name="Warren W."/>
            <person name="Chinwalla A."/>
            <person name="Mardis E.R."/>
            <person name="Wilson R.K."/>
        </authorList>
    </citation>
    <scope>NUCLEOTIDE SEQUENCE [LARGE SCALE GENOMIC DNA]</scope>
    <source>
        <strain evidence="15">DSM 15470</strain>
    </source>
</reference>
<dbReference type="InterPro" id="IPR039426">
    <property type="entry name" value="TonB-dep_rcpt-like"/>
</dbReference>
<dbReference type="RefSeq" id="WP_007069931.1">
    <property type="nucleotide sequence ID" value="NZ_GG698602.1"/>
</dbReference>
<dbReference type="CDD" id="cd01347">
    <property type="entry name" value="ligand_gated_channel"/>
    <property type="match status" value="1"/>
</dbReference>
<comment type="caution">
    <text evidence="15">The sequence shown here is derived from an EMBL/GenBank/DDBJ whole genome shotgun (WGS) entry which is preliminary data.</text>
</comment>
<evidence type="ECO:0000256" key="12">
    <source>
        <dbReference type="SAM" id="SignalP"/>
    </source>
</evidence>
<keyword evidence="5 12" id="KW-0732">Signal</keyword>
<keyword evidence="2 10" id="KW-0813">Transport</keyword>
<dbReference type="PANTHER" id="PTHR30069:SF29">
    <property type="entry name" value="HEMOGLOBIN AND HEMOGLOBIN-HAPTOGLOBIN-BINDING PROTEIN 1-RELATED"/>
    <property type="match status" value="1"/>
</dbReference>
<proteinExistence type="inferred from homology"/>
<gene>
    <name evidence="15" type="primary">cirA</name>
    <name evidence="15" type="ORF">GCWU000321_00982</name>
</gene>
<dbReference type="GO" id="GO:0044718">
    <property type="term" value="P:siderophore transmembrane transport"/>
    <property type="evidence" value="ECO:0007669"/>
    <property type="project" value="TreeGrafter"/>
</dbReference>
<dbReference type="InterPro" id="IPR000531">
    <property type="entry name" value="Beta-barrel_TonB"/>
</dbReference>
<dbReference type="Gene3D" id="2.40.170.20">
    <property type="entry name" value="TonB-dependent receptor, beta-barrel domain"/>
    <property type="match status" value="1"/>
</dbReference>
<dbReference type="Proteomes" id="UP000004736">
    <property type="component" value="Unassembled WGS sequence"/>
</dbReference>
<evidence type="ECO:0000256" key="4">
    <source>
        <dbReference type="ARBA" id="ARBA00022692"/>
    </source>
</evidence>
<evidence type="ECO:0000256" key="10">
    <source>
        <dbReference type="PROSITE-ProRule" id="PRU01360"/>
    </source>
</evidence>
<feature type="domain" description="TonB-dependent receptor plug" evidence="14">
    <location>
        <begin position="51"/>
        <end position="146"/>
    </location>
</feature>
<evidence type="ECO:0000256" key="11">
    <source>
        <dbReference type="RuleBase" id="RU003357"/>
    </source>
</evidence>
<keyword evidence="4 10" id="KW-0812">Transmembrane</keyword>
<dbReference type="GO" id="GO:0015344">
    <property type="term" value="F:siderophore uptake transmembrane transporter activity"/>
    <property type="evidence" value="ECO:0007669"/>
    <property type="project" value="TreeGrafter"/>
</dbReference>
<sequence>MKKTLLALSILSAFSGGWAQGAEPLFFEMDEFIVVGHKIKKEDPHASINIEEKIDAGQLHTAADILENVPGMVVSRGQNSGIQVGMRGLNHERTVIAINGNVVDNIGEIMQGRALEWDALPITNIKQMQIIRGGRSAMYGGALAGVINIITDDDNIKPESKLRFSYGSWNTWKSTFSNQGKSDNQKLSWSLALSKQESDGYYRNTSSNGHDGSINLSYNLNDTDKIRLLYSHVYKREGMAVGNNKAKNPASKYLGFDPDYPTTPNLPALQVDGYRQWKTDDISLHYETKDSHFSFYDYRQNRLDHAQRMIPGRRGPPRLGQMEIIWDADIINCGLNWDQQKKTGKHDLNYGLQYKVMKFHIKNEFSRYRLPAHALFIEDNYTAGERTTIGMGLRYDHQKFTAEQGGIRKDSYHHLSPKMNITQKLSDGSYLFAGASMLFRAPTVADYSRWSTGYIDRDGDYRNEFFPGSSIPDWQKFLGTPKPEKGMSYELGWKKSLHDNANLQITGFYYDIDDYLNISFGKAHLKPPIVYNIDNVKVRGIEIMGSYQLNENWSLTAGYTYQKSKKEGDRMNAALRNLPESTFKSGVYYNNFHGFRSALNLRFIGKAKAEDPSSALPSYTIADATFSYEKGSHLISLAVNNIFNRYYEESRGFRMPGTNYSVSYQYRF</sequence>
<keyword evidence="3 10" id="KW-1134">Transmembrane beta strand</keyword>
<dbReference type="HOGENOM" id="CLU_008287_18_4_9"/>
<dbReference type="OrthoDB" id="337377at2"/>
<accession>C9LN62</accession>
<name>C9LN62_9FIRM</name>
<keyword evidence="8 15" id="KW-0675">Receptor</keyword>
<organism evidence="15 16">
    <name type="scientific">Dialister invisus DSM 15470</name>
    <dbReference type="NCBI Taxonomy" id="592028"/>
    <lineage>
        <taxon>Bacteria</taxon>
        <taxon>Bacillati</taxon>
        <taxon>Bacillota</taxon>
        <taxon>Negativicutes</taxon>
        <taxon>Veillonellales</taxon>
        <taxon>Veillonellaceae</taxon>
        <taxon>Dialister</taxon>
    </lineage>
</organism>
<dbReference type="eggNOG" id="COG4206">
    <property type="taxonomic scope" value="Bacteria"/>
</dbReference>
<evidence type="ECO:0000256" key="6">
    <source>
        <dbReference type="ARBA" id="ARBA00023077"/>
    </source>
</evidence>
<keyword evidence="7 10" id="KW-0472">Membrane</keyword>
<evidence type="ECO:0000313" key="16">
    <source>
        <dbReference type="Proteomes" id="UP000004736"/>
    </source>
</evidence>
<dbReference type="STRING" id="592028.GCWU000321_00982"/>
<evidence type="ECO:0000256" key="7">
    <source>
        <dbReference type="ARBA" id="ARBA00023136"/>
    </source>
</evidence>
<dbReference type="PROSITE" id="PS52016">
    <property type="entry name" value="TONB_DEPENDENT_REC_3"/>
    <property type="match status" value="1"/>
</dbReference>
<evidence type="ECO:0000256" key="8">
    <source>
        <dbReference type="ARBA" id="ARBA00023170"/>
    </source>
</evidence>
<evidence type="ECO:0000256" key="5">
    <source>
        <dbReference type="ARBA" id="ARBA00022729"/>
    </source>
</evidence>
<protein>
    <submittedName>
        <fullName evidence="15">Colicin I receptor</fullName>
    </submittedName>
</protein>
<dbReference type="InterPro" id="IPR036942">
    <property type="entry name" value="Beta-barrel_TonB_sf"/>
</dbReference>
<keyword evidence="6 11" id="KW-0798">TonB box</keyword>
<dbReference type="InterPro" id="IPR037066">
    <property type="entry name" value="Plug_dom_sf"/>
</dbReference>
<dbReference type="Pfam" id="PF07715">
    <property type="entry name" value="Plug"/>
    <property type="match status" value="1"/>
</dbReference>
<dbReference type="SUPFAM" id="SSF56935">
    <property type="entry name" value="Porins"/>
    <property type="match status" value="1"/>
</dbReference>
<dbReference type="GO" id="GO:0009279">
    <property type="term" value="C:cell outer membrane"/>
    <property type="evidence" value="ECO:0007669"/>
    <property type="project" value="UniProtKB-SubCell"/>
</dbReference>
<feature type="domain" description="TonB-dependent receptor-like beta-barrel" evidence="13">
    <location>
        <begin position="174"/>
        <end position="642"/>
    </location>
</feature>
<dbReference type="PANTHER" id="PTHR30069">
    <property type="entry name" value="TONB-DEPENDENT OUTER MEMBRANE RECEPTOR"/>
    <property type="match status" value="1"/>
</dbReference>
<dbReference type="EMBL" id="ACIM02000001">
    <property type="protein sequence ID" value="EEW96998.1"/>
    <property type="molecule type" value="Genomic_DNA"/>
</dbReference>
<evidence type="ECO:0000256" key="9">
    <source>
        <dbReference type="ARBA" id="ARBA00023237"/>
    </source>
</evidence>